<accession>A0A481YSF3</accession>
<name>A0A481YSF3_9VIRU</name>
<dbReference type="PANTHER" id="PTHR21445">
    <property type="entry name" value="ENDONUCLEASE IV ENDODEOXYRIBONUCLEASE IV"/>
    <property type="match status" value="1"/>
</dbReference>
<keyword evidence="9" id="KW-0540">Nuclease</keyword>
<keyword evidence="6" id="KW-0862">Zinc</keyword>
<dbReference type="Pfam" id="PF01261">
    <property type="entry name" value="AP_endonuc_2"/>
    <property type="match status" value="1"/>
</dbReference>
<evidence type="ECO:0000256" key="2">
    <source>
        <dbReference type="ARBA" id="ARBA00005340"/>
    </source>
</evidence>
<proteinExistence type="inferred from homology"/>
<dbReference type="InterPro" id="IPR018246">
    <property type="entry name" value="AP_endonuc_F2_Zn_BS"/>
</dbReference>
<dbReference type="GO" id="GO:0003677">
    <property type="term" value="F:DNA binding"/>
    <property type="evidence" value="ECO:0007669"/>
    <property type="project" value="InterPro"/>
</dbReference>
<organism evidence="9">
    <name type="scientific">Marseillevirus LCMAC101</name>
    <dbReference type="NCBI Taxonomy" id="2506602"/>
    <lineage>
        <taxon>Viruses</taxon>
        <taxon>Varidnaviria</taxon>
        <taxon>Bamfordvirae</taxon>
        <taxon>Nucleocytoviricota</taxon>
        <taxon>Megaviricetes</taxon>
        <taxon>Pimascovirales</taxon>
        <taxon>Pimascovirales incertae sedis</taxon>
        <taxon>Marseilleviridae</taxon>
    </lineage>
</organism>
<evidence type="ECO:0000256" key="7">
    <source>
        <dbReference type="ARBA" id="ARBA00023204"/>
    </source>
</evidence>
<dbReference type="PROSITE" id="PS00730">
    <property type="entry name" value="AP_NUCLEASE_F2_2"/>
    <property type="match status" value="1"/>
</dbReference>
<dbReference type="SMART" id="SM00518">
    <property type="entry name" value="AP2Ec"/>
    <property type="match status" value="1"/>
</dbReference>
<dbReference type="SUPFAM" id="SSF51658">
    <property type="entry name" value="Xylose isomerase-like"/>
    <property type="match status" value="1"/>
</dbReference>
<keyword evidence="4" id="KW-0227">DNA damage</keyword>
<comment type="similarity">
    <text evidence="2">Belongs to the AP endonuclease 2 family.</text>
</comment>
<evidence type="ECO:0000256" key="1">
    <source>
        <dbReference type="ARBA" id="ARBA00001947"/>
    </source>
</evidence>
<dbReference type="PANTHER" id="PTHR21445:SF0">
    <property type="entry name" value="APURINIC-APYRIMIDINIC ENDONUCLEASE"/>
    <property type="match status" value="1"/>
</dbReference>
<dbReference type="Gene3D" id="3.90.320.10">
    <property type="match status" value="1"/>
</dbReference>
<dbReference type="InterPro" id="IPR036237">
    <property type="entry name" value="Xyl_isomerase-like_sf"/>
</dbReference>
<protein>
    <submittedName>
        <fullName evidence="9">AP (Apurinic) endonuclease family 2</fullName>
    </submittedName>
</protein>
<dbReference type="InterPro" id="IPR013022">
    <property type="entry name" value="Xyl_isomerase-like_TIM-brl"/>
</dbReference>
<evidence type="ECO:0000256" key="3">
    <source>
        <dbReference type="ARBA" id="ARBA00022723"/>
    </source>
</evidence>
<dbReference type="GO" id="GO:0008081">
    <property type="term" value="F:phosphoric diester hydrolase activity"/>
    <property type="evidence" value="ECO:0007669"/>
    <property type="project" value="TreeGrafter"/>
</dbReference>
<keyword evidence="3" id="KW-0479">Metal-binding</keyword>
<reference evidence="9" key="1">
    <citation type="journal article" date="2019" name="MBio">
        <title>Virus Genomes from Deep Sea Sediments Expand the Ocean Megavirome and Support Independent Origins of Viral Gigantism.</title>
        <authorList>
            <person name="Backstrom D."/>
            <person name="Yutin N."/>
            <person name="Jorgensen S.L."/>
            <person name="Dharamshi J."/>
            <person name="Homa F."/>
            <person name="Zaremba-Niedwiedzka K."/>
            <person name="Spang A."/>
            <person name="Wolf Y.I."/>
            <person name="Koonin E.V."/>
            <person name="Ettema T.J."/>
        </authorList>
    </citation>
    <scope>NUCLEOTIDE SEQUENCE</scope>
</reference>
<dbReference type="InterPro" id="IPR011604">
    <property type="entry name" value="PDDEXK-like_dom_sf"/>
</dbReference>
<evidence type="ECO:0000256" key="5">
    <source>
        <dbReference type="ARBA" id="ARBA00022801"/>
    </source>
</evidence>
<dbReference type="GO" id="GO:0008270">
    <property type="term" value="F:zinc ion binding"/>
    <property type="evidence" value="ECO:0007669"/>
    <property type="project" value="InterPro"/>
</dbReference>
<keyword evidence="9" id="KW-0255">Endonuclease</keyword>
<evidence type="ECO:0000256" key="4">
    <source>
        <dbReference type="ARBA" id="ARBA00022763"/>
    </source>
</evidence>
<evidence type="ECO:0000259" key="8">
    <source>
        <dbReference type="Pfam" id="PF01261"/>
    </source>
</evidence>
<dbReference type="Gene3D" id="3.20.20.150">
    <property type="entry name" value="Divalent-metal-dependent TIM barrel enzymes"/>
    <property type="match status" value="1"/>
</dbReference>
<dbReference type="GO" id="GO:0003906">
    <property type="term" value="F:DNA-(apurinic or apyrimidinic site) endonuclease activity"/>
    <property type="evidence" value="ECO:0007669"/>
    <property type="project" value="TreeGrafter"/>
</dbReference>
<dbReference type="InterPro" id="IPR001719">
    <property type="entry name" value="AP_endonuc_2"/>
</dbReference>
<dbReference type="GO" id="GO:0006284">
    <property type="term" value="P:base-excision repair"/>
    <property type="evidence" value="ECO:0007669"/>
    <property type="project" value="TreeGrafter"/>
</dbReference>
<feature type="domain" description="Xylose isomerase-like TIM barrel" evidence="8">
    <location>
        <begin position="301"/>
        <end position="463"/>
    </location>
</feature>
<gene>
    <name evidence="9" type="ORF">LCMAC101_05740</name>
</gene>
<evidence type="ECO:0000256" key="6">
    <source>
        <dbReference type="ARBA" id="ARBA00022833"/>
    </source>
</evidence>
<sequence>MNYGQLGKDKIIPKTRLFTKVPRFGKLPTIASKIGYCEFGLFMEKMIETFIIDDKSPDDMKEVFDMVGMGKWFKPDQFEPTQKLVKRFRNRNDIRFQVEMTDSESRIQGHPDLVTTKTIYDIKTTAKFNGMRIDTVLQLLSYFCLARRLGMKKLTHIGLILPAQNLILNVSLKNWDWKPFYEKLKGCTRIKEGREEMIRGSYRRNRKKWEKYFPYVGTHMNKELLFQYIQRRPQVAYQFFVGGRSNTHANCTEAYKKTLKKTLEIYPCARVFIHSPYTLALSRKYVSSKEVEKAESNGKPHPEGRWIYEVTTKLLKMGADLGLKGIVIHCGQKKDFTWKEAVDNMREHVNKIARQGTPECPLLIETSAKEGGETLYDPEDMAEFYWSLDEKARANVAICVDTCHVFSANHDPMSYVKVLEVRQVPIKLIHFNSSLFEKGCCKDRHATPDEGWISYDQLTAVLKWAVKRNIPLVTE</sequence>
<evidence type="ECO:0000313" key="9">
    <source>
        <dbReference type="EMBL" id="QBK85979.1"/>
    </source>
</evidence>
<dbReference type="EMBL" id="MK500328">
    <property type="protein sequence ID" value="QBK85979.1"/>
    <property type="molecule type" value="Genomic_DNA"/>
</dbReference>
<comment type="cofactor">
    <cofactor evidence="1">
        <name>Zn(2+)</name>
        <dbReference type="ChEBI" id="CHEBI:29105"/>
    </cofactor>
</comment>
<keyword evidence="5" id="KW-0378">Hydrolase</keyword>
<keyword evidence="7" id="KW-0234">DNA repair</keyword>